<comment type="caution">
    <text evidence="1">The sequence shown here is derived from an EMBL/GenBank/DDBJ whole genome shotgun (WGS) entry which is preliminary data.</text>
</comment>
<keyword evidence="2" id="KW-1185">Reference proteome</keyword>
<dbReference type="SUPFAM" id="SSF53756">
    <property type="entry name" value="UDP-Glycosyltransferase/glycogen phosphorylase"/>
    <property type="match status" value="1"/>
</dbReference>
<dbReference type="RefSeq" id="WP_238749162.1">
    <property type="nucleotide sequence ID" value="NZ_CAKLPZ010000001.1"/>
</dbReference>
<organism evidence="1 2">
    <name type="scientific">Neolewinella maritima</name>
    <dbReference type="NCBI Taxonomy" id="1383882"/>
    <lineage>
        <taxon>Bacteria</taxon>
        <taxon>Pseudomonadati</taxon>
        <taxon>Bacteroidota</taxon>
        <taxon>Saprospiria</taxon>
        <taxon>Saprospirales</taxon>
        <taxon>Lewinellaceae</taxon>
        <taxon>Neolewinella</taxon>
    </lineage>
</organism>
<gene>
    <name evidence="1" type="ORF">LEM8419_00257</name>
</gene>
<accession>A0ABN8EYT7</accession>
<dbReference type="EMBL" id="CAKLPZ010000001">
    <property type="protein sequence ID" value="CAH0998962.1"/>
    <property type="molecule type" value="Genomic_DNA"/>
</dbReference>
<evidence type="ECO:0000313" key="2">
    <source>
        <dbReference type="Proteomes" id="UP000837803"/>
    </source>
</evidence>
<sequence length="369" mass="41627">MAADISAHTVLFTGLFDEHGTGREKFRYSNLIALQQIVPDLPVFQFKYNKQHQLAKLLSLRLDGLHLMSRSAFVDFVRNIPKEGIAFFDGSNYGSAVARLRSLRPDVHIVVLYHNVESSFFHRAFKQNRRPKSLALAGYYFMQERLVAKYADVNIFLTQEDLHIAKQFYPGMRNTEVLPISVECDGPIRPSADSQLPLNALFVGGAFYANVEAARWLQEALGDRHDIMLTVVGKGFDRVEGLGADNIRVLGFVDSLAMYYNASDVVMNTIFSGSGMKTKVAEALYYGKPVVSTRMGINGYDKIIDKDYISIFDEKDEFVRIMDAFIERKKGGQITAFYPEAKQDYTMYYSPAAHVGNLTQILQTCLKST</sequence>
<protein>
    <recommendedName>
        <fullName evidence="3">Glycosyltransferase</fullName>
    </recommendedName>
</protein>
<evidence type="ECO:0008006" key="3">
    <source>
        <dbReference type="Google" id="ProtNLM"/>
    </source>
</evidence>
<dbReference type="Pfam" id="PF13692">
    <property type="entry name" value="Glyco_trans_1_4"/>
    <property type="match status" value="1"/>
</dbReference>
<proteinExistence type="predicted"/>
<name>A0ABN8EYT7_9BACT</name>
<dbReference type="Proteomes" id="UP000837803">
    <property type="component" value="Unassembled WGS sequence"/>
</dbReference>
<reference evidence="1" key="1">
    <citation type="submission" date="2021-12" db="EMBL/GenBank/DDBJ databases">
        <authorList>
            <person name="Rodrigo-Torres L."/>
            <person name="Arahal R. D."/>
            <person name="Lucena T."/>
        </authorList>
    </citation>
    <scope>NUCLEOTIDE SEQUENCE</scope>
    <source>
        <strain evidence="1">CECT 8419</strain>
    </source>
</reference>
<dbReference type="Gene3D" id="3.40.50.2000">
    <property type="entry name" value="Glycogen Phosphorylase B"/>
    <property type="match status" value="1"/>
</dbReference>
<evidence type="ECO:0000313" key="1">
    <source>
        <dbReference type="EMBL" id="CAH0998962.1"/>
    </source>
</evidence>